<dbReference type="GO" id="GO:0016836">
    <property type="term" value="F:hydro-lyase activity"/>
    <property type="evidence" value="ECO:0007669"/>
    <property type="project" value="UniProtKB-ARBA"/>
</dbReference>
<evidence type="ECO:0000313" key="5">
    <source>
        <dbReference type="Proteomes" id="UP000199163"/>
    </source>
</evidence>
<dbReference type="Proteomes" id="UP000199163">
    <property type="component" value="Unassembled WGS sequence"/>
</dbReference>
<dbReference type="PANTHER" id="PTHR11941:SF54">
    <property type="entry name" value="ENOYL-COA HYDRATASE, MITOCHONDRIAL"/>
    <property type="match status" value="1"/>
</dbReference>
<accession>A0A1G8KCG1</accession>
<evidence type="ECO:0000313" key="4">
    <source>
        <dbReference type="EMBL" id="SDI41083.1"/>
    </source>
</evidence>
<dbReference type="RefSeq" id="WP_091276971.1">
    <property type="nucleotide sequence ID" value="NZ_FNDK01000045.1"/>
</dbReference>
<dbReference type="CDD" id="cd06558">
    <property type="entry name" value="crotonase-like"/>
    <property type="match status" value="1"/>
</dbReference>
<dbReference type="PROSITE" id="PS00166">
    <property type="entry name" value="ENOYL_COA_HYDRATASE"/>
    <property type="match status" value="1"/>
</dbReference>
<dbReference type="GO" id="GO:0006635">
    <property type="term" value="P:fatty acid beta-oxidation"/>
    <property type="evidence" value="ECO:0007669"/>
    <property type="project" value="TreeGrafter"/>
</dbReference>
<dbReference type="PANTHER" id="PTHR11941">
    <property type="entry name" value="ENOYL-COA HYDRATASE-RELATED"/>
    <property type="match status" value="1"/>
</dbReference>
<evidence type="ECO:0000256" key="3">
    <source>
        <dbReference type="RuleBase" id="RU003707"/>
    </source>
</evidence>
<dbReference type="InterPro" id="IPR018376">
    <property type="entry name" value="Enoyl-CoA_hyd/isom_CS"/>
</dbReference>
<organism evidence="4 5">
    <name type="scientific">Alteribacillus persepolensis</name>
    <dbReference type="NCBI Taxonomy" id="568899"/>
    <lineage>
        <taxon>Bacteria</taxon>
        <taxon>Bacillati</taxon>
        <taxon>Bacillota</taxon>
        <taxon>Bacilli</taxon>
        <taxon>Bacillales</taxon>
        <taxon>Bacillaceae</taxon>
        <taxon>Alteribacillus</taxon>
    </lineage>
</organism>
<dbReference type="OrthoDB" id="5365311at2"/>
<dbReference type="FunFam" id="1.10.12.10:FF:000001">
    <property type="entry name" value="Probable enoyl-CoA hydratase, mitochondrial"/>
    <property type="match status" value="1"/>
</dbReference>
<name>A0A1G8KCG1_9BACI</name>
<dbReference type="AlphaFoldDB" id="A0A1G8KCG1"/>
<evidence type="ECO:0000256" key="2">
    <source>
        <dbReference type="ARBA" id="ARBA00023239"/>
    </source>
</evidence>
<protein>
    <submittedName>
        <fullName evidence="4">Cyclohexa-1,5-dienecarbonyl-CoA hydratase</fullName>
    </submittedName>
</protein>
<comment type="similarity">
    <text evidence="1 3">Belongs to the enoyl-CoA hydratase/isomerase family.</text>
</comment>
<dbReference type="EMBL" id="FNDK01000045">
    <property type="protein sequence ID" value="SDI41083.1"/>
    <property type="molecule type" value="Genomic_DNA"/>
</dbReference>
<sequence length="255" mass="27817">MSFETISLRVEDSVAFLTMQRGSVNILNIQMMEEMANALESVKERNDIHALIIQAEGKAFSAGVAVEDHVGKWTEPMIFAFHKLFHLLGSIPCPTIGAVEGAAIGGGCELASFCDITIAAESSKFGQPEINLGLFPPVSAAYFPWLMGYNRTMELLLTGKTLSAEEAKEFGLINSVVPAGQVRESVEELLNDLKNKSRSALKLTKQAVRASMGTSMSGAIAEVEQIYLQNLMKTDDAKEGLDAFMEKRQPVWSHT</sequence>
<gene>
    <name evidence="4" type="ORF">SAMN05192534_1456</name>
</gene>
<dbReference type="InterPro" id="IPR029045">
    <property type="entry name" value="ClpP/crotonase-like_dom_sf"/>
</dbReference>
<dbReference type="Gene3D" id="3.90.226.10">
    <property type="entry name" value="2-enoyl-CoA Hydratase, Chain A, domain 1"/>
    <property type="match status" value="1"/>
</dbReference>
<proteinExistence type="inferred from homology"/>
<reference evidence="4 5" key="1">
    <citation type="submission" date="2016-10" db="EMBL/GenBank/DDBJ databases">
        <authorList>
            <person name="de Groot N.N."/>
        </authorList>
    </citation>
    <scope>NUCLEOTIDE SEQUENCE [LARGE SCALE GENOMIC DNA]</scope>
    <source>
        <strain evidence="4 5">DSM 21632</strain>
    </source>
</reference>
<dbReference type="Pfam" id="PF00378">
    <property type="entry name" value="ECH_1"/>
    <property type="match status" value="1"/>
</dbReference>
<dbReference type="InterPro" id="IPR001753">
    <property type="entry name" value="Enoyl-CoA_hydra/iso"/>
</dbReference>
<dbReference type="STRING" id="568899.SAMN05192534_1456"/>
<evidence type="ECO:0000256" key="1">
    <source>
        <dbReference type="ARBA" id="ARBA00005254"/>
    </source>
</evidence>
<dbReference type="SUPFAM" id="SSF52096">
    <property type="entry name" value="ClpP/crotonase"/>
    <property type="match status" value="1"/>
</dbReference>
<keyword evidence="2" id="KW-0456">Lyase</keyword>
<keyword evidence="5" id="KW-1185">Reference proteome</keyword>